<evidence type="ECO:0000256" key="1">
    <source>
        <dbReference type="SAM" id="Phobius"/>
    </source>
</evidence>
<proteinExistence type="predicted"/>
<feature type="transmembrane region" description="Helical" evidence="1">
    <location>
        <begin position="40"/>
        <end position="60"/>
    </location>
</feature>
<organism evidence="2 3">
    <name type="scientific">Anatilimnocola aggregata</name>
    <dbReference type="NCBI Taxonomy" id="2528021"/>
    <lineage>
        <taxon>Bacteria</taxon>
        <taxon>Pseudomonadati</taxon>
        <taxon>Planctomycetota</taxon>
        <taxon>Planctomycetia</taxon>
        <taxon>Pirellulales</taxon>
        <taxon>Pirellulaceae</taxon>
        <taxon>Anatilimnocola</taxon>
    </lineage>
</organism>
<dbReference type="Proteomes" id="UP000315017">
    <property type="component" value="Chromosome"/>
</dbReference>
<keyword evidence="3" id="KW-1185">Reference proteome</keyword>
<keyword evidence="1" id="KW-1133">Transmembrane helix</keyword>
<dbReference type="EMBL" id="CP036274">
    <property type="protein sequence ID" value="QDU29186.1"/>
    <property type="molecule type" value="Genomic_DNA"/>
</dbReference>
<evidence type="ECO:0000313" key="3">
    <source>
        <dbReference type="Proteomes" id="UP000315017"/>
    </source>
</evidence>
<feature type="transmembrane region" description="Helical" evidence="1">
    <location>
        <begin position="111"/>
        <end position="134"/>
    </location>
</feature>
<protein>
    <submittedName>
        <fullName evidence="2">Uncharacterized protein</fullName>
    </submittedName>
</protein>
<gene>
    <name evidence="2" type="ORF">ETAA8_42930</name>
</gene>
<dbReference type="AlphaFoldDB" id="A0A517YG33"/>
<feature type="transmembrane region" description="Helical" evidence="1">
    <location>
        <begin position="13"/>
        <end position="33"/>
    </location>
</feature>
<reference evidence="2 3" key="1">
    <citation type="submission" date="2019-02" db="EMBL/GenBank/DDBJ databases">
        <title>Deep-cultivation of Planctomycetes and their phenomic and genomic characterization uncovers novel biology.</title>
        <authorList>
            <person name="Wiegand S."/>
            <person name="Jogler M."/>
            <person name="Boedeker C."/>
            <person name="Pinto D."/>
            <person name="Vollmers J."/>
            <person name="Rivas-Marin E."/>
            <person name="Kohn T."/>
            <person name="Peeters S.H."/>
            <person name="Heuer A."/>
            <person name="Rast P."/>
            <person name="Oberbeckmann S."/>
            <person name="Bunk B."/>
            <person name="Jeske O."/>
            <person name="Meyerdierks A."/>
            <person name="Storesund J.E."/>
            <person name="Kallscheuer N."/>
            <person name="Luecker S."/>
            <person name="Lage O.M."/>
            <person name="Pohl T."/>
            <person name="Merkel B.J."/>
            <person name="Hornburger P."/>
            <person name="Mueller R.-W."/>
            <person name="Bruemmer F."/>
            <person name="Labrenz M."/>
            <person name="Spormann A.M."/>
            <person name="Op den Camp H."/>
            <person name="Overmann J."/>
            <person name="Amann R."/>
            <person name="Jetten M.S.M."/>
            <person name="Mascher T."/>
            <person name="Medema M.H."/>
            <person name="Devos D.P."/>
            <person name="Kaster A.-K."/>
            <person name="Ovreas L."/>
            <person name="Rohde M."/>
            <person name="Galperin M.Y."/>
            <person name="Jogler C."/>
        </authorList>
    </citation>
    <scope>NUCLEOTIDE SEQUENCE [LARGE SCALE GENOMIC DNA]</scope>
    <source>
        <strain evidence="2 3">ETA_A8</strain>
    </source>
</reference>
<name>A0A517YG33_9BACT</name>
<keyword evidence="1" id="KW-0812">Transmembrane</keyword>
<dbReference type="RefSeq" id="WP_145092646.1">
    <property type="nucleotide sequence ID" value="NZ_CP036274.1"/>
</dbReference>
<feature type="transmembrane region" description="Helical" evidence="1">
    <location>
        <begin position="171"/>
        <end position="193"/>
    </location>
</feature>
<evidence type="ECO:0000313" key="2">
    <source>
        <dbReference type="EMBL" id="QDU29186.1"/>
    </source>
</evidence>
<keyword evidence="1" id="KW-0472">Membrane</keyword>
<sequence length="252" mass="28185">MQFFFNLSLNIDFANHFVSAQIVIASFALVFSGEPFGRRLLAHWSLLLLCAAASQAGRFTFEDGSYYGGSHFLLWLPLYSLAAQLPFWIARMGFGWRLVRLHAKPPLEAKLRIADLMLGTAIIALVLVFVKPYLSRFDMILGYSAIYVFCSLVIASPLAQLYLRESRHHQWAWAAVIAYPVIGITLVLVISVISAVSNGIVQQVLSFVVLVIVILCPTVVMAFTFSQLRTAGWRLERVERGERLSYTGAHEA</sequence>
<feature type="transmembrane region" description="Helical" evidence="1">
    <location>
        <begin position="205"/>
        <end position="225"/>
    </location>
</feature>
<feature type="transmembrane region" description="Helical" evidence="1">
    <location>
        <begin position="72"/>
        <end position="90"/>
    </location>
</feature>
<dbReference type="KEGG" id="aagg:ETAA8_42930"/>
<accession>A0A517YG33</accession>
<feature type="transmembrane region" description="Helical" evidence="1">
    <location>
        <begin position="140"/>
        <end position="159"/>
    </location>
</feature>